<evidence type="ECO:0000313" key="4">
    <source>
        <dbReference type="Proteomes" id="UP001153678"/>
    </source>
</evidence>
<feature type="compositionally biased region" description="Polar residues" evidence="2">
    <location>
        <begin position="72"/>
        <end position="82"/>
    </location>
</feature>
<dbReference type="PANTHER" id="PTHR14464:SF4">
    <property type="entry name" value="EXONUCLEASE V"/>
    <property type="match status" value="1"/>
</dbReference>
<name>A0A9W4WNA0_9GLOM</name>
<dbReference type="Pfam" id="PF09810">
    <property type="entry name" value="Exo5"/>
    <property type="match status" value="2"/>
</dbReference>
<dbReference type="GO" id="GO:0005634">
    <property type="term" value="C:nucleus"/>
    <property type="evidence" value="ECO:0007669"/>
    <property type="project" value="TreeGrafter"/>
</dbReference>
<dbReference type="GO" id="GO:0005739">
    <property type="term" value="C:mitochondrion"/>
    <property type="evidence" value="ECO:0007669"/>
    <property type="project" value="TreeGrafter"/>
</dbReference>
<evidence type="ECO:0000313" key="3">
    <source>
        <dbReference type="EMBL" id="CAI2174229.1"/>
    </source>
</evidence>
<accession>A0A9W4WNA0</accession>
<organism evidence="3 4">
    <name type="scientific">Funneliformis geosporum</name>
    <dbReference type="NCBI Taxonomy" id="1117311"/>
    <lineage>
        <taxon>Eukaryota</taxon>
        <taxon>Fungi</taxon>
        <taxon>Fungi incertae sedis</taxon>
        <taxon>Mucoromycota</taxon>
        <taxon>Glomeromycotina</taxon>
        <taxon>Glomeromycetes</taxon>
        <taxon>Glomerales</taxon>
        <taxon>Glomeraceae</taxon>
        <taxon>Funneliformis</taxon>
    </lineage>
</organism>
<dbReference type="GO" id="GO:0036297">
    <property type="term" value="P:interstrand cross-link repair"/>
    <property type="evidence" value="ECO:0007669"/>
    <property type="project" value="TreeGrafter"/>
</dbReference>
<feature type="compositionally biased region" description="Low complexity" evidence="2">
    <location>
        <begin position="83"/>
        <end position="97"/>
    </location>
</feature>
<feature type="region of interest" description="Disordered" evidence="2">
    <location>
        <begin position="71"/>
        <end position="103"/>
    </location>
</feature>
<dbReference type="PANTHER" id="PTHR14464">
    <property type="entry name" value="EXONUCLEASE V"/>
    <property type="match status" value="1"/>
</dbReference>
<sequence>MFTRCLKYLRQFIITRRVSNKEIGNPSSNNLFDNKSYIKFTRLKALRMNDNIRGVPGNKFSRNYKLAREVSEAQTNSTKVAGSSSIDNNNNHHNTSLSHEEKSPYAKFRGSKALYVTDFASLAWCEMQQHYALMVGGKKETKAMKAGSKIHNELELQVHDIITIPTKTKEDLWGIKLYNVIVGLESLDFNHKTRELPIFGFVSDLFVFGIIDQVGMKKREGEWTISDTKTRVRPSLPDQKKILPSVKYQLMLYKKLFDTLIQGAIDDEIIYQRLCLNPDLEFSSELANIIKRFRNFDNGEEKGFQPNLRNLMKIVVNNFGKFRKSSNTLEVNYKYQKDGSDIGSLYFEYDENQITNYLTKSAKYWKGDRTPDGVPIEEAWKCQICEFADDCEWRLNKIKELSQTKRALAEITNAGRK</sequence>
<protein>
    <submittedName>
        <fullName evidence="3">19061_t:CDS:1</fullName>
    </submittedName>
</protein>
<dbReference type="InterPro" id="IPR011604">
    <property type="entry name" value="PDDEXK-like_dom_sf"/>
</dbReference>
<dbReference type="GO" id="GO:0045145">
    <property type="term" value="F:single-stranded DNA 5'-3' DNA exonuclease activity"/>
    <property type="evidence" value="ECO:0007669"/>
    <property type="project" value="InterPro"/>
</dbReference>
<dbReference type="AlphaFoldDB" id="A0A9W4WNA0"/>
<evidence type="ECO:0000256" key="1">
    <source>
        <dbReference type="ARBA" id="ARBA00009797"/>
    </source>
</evidence>
<dbReference type="InterPro" id="IPR019190">
    <property type="entry name" value="EXOV"/>
</dbReference>
<keyword evidence="4" id="KW-1185">Reference proteome</keyword>
<reference evidence="3" key="1">
    <citation type="submission" date="2022-08" db="EMBL/GenBank/DDBJ databases">
        <authorList>
            <person name="Kallberg Y."/>
            <person name="Tangrot J."/>
            <person name="Rosling A."/>
        </authorList>
    </citation>
    <scope>NUCLEOTIDE SEQUENCE</scope>
    <source>
        <strain evidence="3">Wild A</strain>
    </source>
</reference>
<evidence type="ECO:0000256" key="2">
    <source>
        <dbReference type="SAM" id="MobiDB-lite"/>
    </source>
</evidence>
<dbReference type="EMBL" id="CAMKVN010001179">
    <property type="protein sequence ID" value="CAI2174229.1"/>
    <property type="molecule type" value="Genomic_DNA"/>
</dbReference>
<dbReference type="Proteomes" id="UP001153678">
    <property type="component" value="Unassembled WGS sequence"/>
</dbReference>
<proteinExistence type="inferred from homology"/>
<gene>
    <name evidence="3" type="ORF">FWILDA_LOCUS6484</name>
</gene>
<comment type="similarity">
    <text evidence="1">Belongs to the EXO5 family.</text>
</comment>
<comment type="caution">
    <text evidence="3">The sequence shown here is derived from an EMBL/GenBank/DDBJ whole genome shotgun (WGS) entry which is preliminary data.</text>
</comment>
<dbReference type="Gene3D" id="3.90.320.10">
    <property type="match status" value="1"/>
</dbReference>
<dbReference type="OrthoDB" id="354769at2759"/>